<proteinExistence type="predicted"/>
<gene>
    <name evidence="2" type="ORF">ES288_A10G084600v1</name>
</gene>
<dbReference type="AlphaFoldDB" id="A0A5D2EYX0"/>
<protein>
    <submittedName>
        <fullName evidence="2">Uncharacterized protein</fullName>
    </submittedName>
</protein>
<accession>A0A5D2EYX0</accession>
<organism evidence="2 3">
    <name type="scientific">Gossypium darwinii</name>
    <name type="common">Darwin's cotton</name>
    <name type="synonym">Gossypium barbadense var. darwinii</name>
    <dbReference type="NCBI Taxonomy" id="34276"/>
    <lineage>
        <taxon>Eukaryota</taxon>
        <taxon>Viridiplantae</taxon>
        <taxon>Streptophyta</taxon>
        <taxon>Embryophyta</taxon>
        <taxon>Tracheophyta</taxon>
        <taxon>Spermatophyta</taxon>
        <taxon>Magnoliopsida</taxon>
        <taxon>eudicotyledons</taxon>
        <taxon>Gunneridae</taxon>
        <taxon>Pentapetalae</taxon>
        <taxon>rosids</taxon>
        <taxon>malvids</taxon>
        <taxon>Malvales</taxon>
        <taxon>Malvaceae</taxon>
        <taxon>Malvoideae</taxon>
        <taxon>Gossypium</taxon>
    </lineage>
</organism>
<sequence>MPSQPQRNRKKSPPSPFGSTSAIGEEISGDESVGRSRCQRGIRGMRRSGAHGGPAGEERRLKVGARVRVSKCLNILGHFGLQILGCLV</sequence>
<feature type="compositionally biased region" description="Basic residues" evidence="1">
    <location>
        <begin position="37"/>
        <end position="49"/>
    </location>
</feature>
<evidence type="ECO:0000313" key="3">
    <source>
        <dbReference type="Proteomes" id="UP000323506"/>
    </source>
</evidence>
<evidence type="ECO:0000313" key="2">
    <source>
        <dbReference type="EMBL" id="TYG98022.1"/>
    </source>
</evidence>
<name>A0A5D2EYX0_GOSDA</name>
<keyword evidence="3" id="KW-1185">Reference proteome</keyword>
<evidence type="ECO:0000256" key="1">
    <source>
        <dbReference type="SAM" id="MobiDB-lite"/>
    </source>
</evidence>
<dbReference type="EMBL" id="CM017697">
    <property type="protein sequence ID" value="TYG98022.1"/>
    <property type="molecule type" value="Genomic_DNA"/>
</dbReference>
<reference evidence="2 3" key="1">
    <citation type="submission" date="2019-06" db="EMBL/GenBank/DDBJ databases">
        <title>WGS assembly of Gossypium darwinii.</title>
        <authorList>
            <person name="Chen Z.J."/>
            <person name="Sreedasyam A."/>
            <person name="Ando A."/>
            <person name="Song Q."/>
            <person name="De L."/>
            <person name="Hulse-Kemp A."/>
            <person name="Ding M."/>
            <person name="Ye W."/>
            <person name="Kirkbride R."/>
            <person name="Jenkins J."/>
            <person name="Plott C."/>
            <person name="Lovell J."/>
            <person name="Lin Y.-M."/>
            <person name="Vaughn R."/>
            <person name="Liu B."/>
            <person name="Li W."/>
            <person name="Simpson S."/>
            <person name="Scheffler B."/>
            <person name="Saski C."/>
            <person name="Grover C."/>
            <person name="Hu G."/>
            <person name="Conover J."/>
            <person name="Carlson J."/>
            <person name="Shu S."/>
            <person name="Boston L."/>
            <person name="Williams M."/>
            <person name="Peterson D."/>
            <person name="Mcgee K."/>
            <person name="Jones D."/>
            <person name="Wendel J."/>
            <person name="Stelly D."/>
            <person name="Grimwood J."/>
            <person name="Schmutz J."/>
        </authorList>
    </citation>
    <scope>NUCLEOTIDE SEQUENCE [LARGE SCALE GENOMIC DNA]</scope>
    <source>
        <strain evidence="2">1808015.09</strain>
    </source>
</reference>
<feature type="region of interest" description="Disordered" evidence="1">
    <location>
        <begin position="1"/>
        <end position="57"/>
    </location>
</feature>
<dbReference type="Proteomes" id="UP000323506">
    <property type="component" value="Chromosome A10"/>
</dbReference>